<evidence type="ECO:0000313" key="2">
    <source>
        <dbReference type="Proteomes" id="UP000033411"/>
    </source>
</evidence>
<dbReference type="CDD" id="cd01301">
    <property type="entry name" value="rDP_like"/>
    <property type="match status" value="1"/>
</dbReference>
<dbReference type="PROSITE" id="PS51365">
    <property type="entry name" value="RENAL_DIPEPTIDASE_2"/>
    <property type="match status" value="1"/>
</dbReference>
<proteinExistence type="predicted"/>
<comment type="caution">
    <text evidence="1">The sequence shown here is derived from an EMBL/GenBank/DDBJ whole genome shotgun (WGS) entry which is preliminary data.</text>
</comment>
<dbReference type="GO" id="GO:0006508">
    <property type="term" value="P:proteolysis"/>
    <property type="evidence" value="ECO:0007669"/>
    <property type="project" value="InterPro"/>
</dbReference>
<dbReference type="InterPro" id="IPR008257">
    <property type="entry name" value="Pept_M19"/>
</dbReference>
<reference evidence="1 2" key="1">
    <citation type="submission" date="2015-03" db="EMBL/GenBank/DDBJ databases">
        <authorList>
            <person name="Lepp D."/>
            <person name="Hassan Y.I."/>
            <person name="Li X.-Z."/>
            <person name="Zhou T."/>
        </authorList>
    </citation>
    <scope>NUCLEOTIDE SEQUENCE [LARGE SCALE GENOMIC DNA]</scope>
    <source>
        <strain evidence="1 2">E84</strain>
    </source>
</reference>
<organism evidence="1 2">
    <name type="scientific">Devosia epidermidihirudinis</name>
    <dbReference type="NCBI Taxonomy" id="1293439"/>
    <lineage>
        <taxon>Bacteria</taxon>
        <taxon>Pseudomonadati</taxon>
        <taxon>Pseudomonadota</taxon>
        <taxon>Alphaproteobacteria</taxon>
        <taxon>Hyphomicrobiales</taxon>
        <taxon>Devosiaceae</taxon>
        <taxon>Devosia</taxon>
    </lineage>
</organism>
<dbReference type="AlphaFoldDB" id="A0A0F5QCV6"/>
<keyword evidence="2" id="KW-1185">Reference proteome</keyword>
<sequence length="351" mass="37648">MSKPVTAFDGHNDALLRMYLDTSGDPIASFINGGGRGHLDLPKARAGHLAGGFFAVFVPPAEKFDFSPMGNATYDMPLPPELELDYARTVTLGQVSVLLRLEAASNGQIVVCRTAGEIRAATARGALAALLHIEGVEAIDKDLHMLDVLYAAGLRSLGPVWSRNNIFAHGVPFRFPGSPDVGPGLTDAGRRLVAACNRLGVVVDLSHMNEQGFWDVAKLSTAPLVATHSNVHALTETPRNLTARQLDAIRDSDGVVGLNFSVSFLRPDGRNNPDTGFDIMLAHLDAMIERVGETRVALGSDFDGAMIPREIGDASGLPKLFDAMRAHGYGDELVERIAYGNWLSLLERTIG</sequence>
<dbReference type="InterPro" id="IPR032466">
    <property type="entry name" value="Metal_Hydrolase"/>
</dbReference>
<dbReference type="GO" id="GO:0070573">
    <property type="term" value="F:metallodipeptidase activity"/>
    <property type="evidence" value="ECO:0007669"/>
    <property type="project" value="InterPro"/>
</dbReference>
<dbReference type="RefSeq" id="WP_046140310.1">
    <property type="nucleotide sequence ID" value="NZ_LANJ01000012.1"/>
</dbReference>
<dbReference type="EMBL" id="LANJ01000012">
    <property type="protein sequence ID" value="KKC38795.1"/>
    <property type="molecule type" value="Genomic_DNA"/>
</dbReference>
<dbReference type="PANTHER" id="PTHR10443">
    <property type="entry name" value="MICROSOMAL DIPEPTIDASE"/>
    <property type="match status" value="1"/>
</dbReference>
<name>A0A0F5QCV6_9HYPH</name>
<protein>
    <submittedName>
        <fullName evidence="1">Peptidase</fullName>
    </submittedName>
</protein>
<dbReference type="PATRIC" id="fig|1293439.3.peg.1131"/>
<dbReference type="STRING" id="1293439.WH87_07790"/>
<evidence type="ECO:0000313" key="1">
    <source>
        <dbReference type="EMBL" id="KKC38795.1"/>
    </source>
</evidence>
<dbReference type="Gene3D" id="3.20.20.140">
    <property type="entry name" value="Metal-dependent hydrolases"/>
    <property type="match status" value="1"/>
</dbReference>
<accession>A0A0F5QCV6</accession>
<dbReference type="OrthoDB" id="9804920at2"/>
<dbReference type="SUPFAM" id="SSF51556">
    <property type="entry name" value="Metallo-dependent hydrolases"/>
    <property type="match status" value="1"/>
</dbReference>
<dbReference type="PANTHER" id="PTHR10443:SF12">
    <property type="entry name" value="DIPEPTIDASE"/>
    <property type="match status" value="1"/>
</dbReference>
<gene>
    <name evidence="1" type="ORF">WH87_07790</name>
</gene>
<dbReference type="Proteomes" id="UP000033411">
    <property type="component" value="Unassembled WGS sequence"/>
</dbReference>
<dbReference type="Pfam" id="PF01244">
    <property type="entry name" value="Peptidase_M19"/>
    <property type="match status" value="1"/>
</dbReference>